<keyword evidence="2" id="KW-1185">Reference proteome</keyword>
<dbReference type="WBParaSite" id="SVE_0748400.1">
    <property type="protein sequence ID" value="SVE_0748400.1"/>
    <property type="gene ID" value="SVE_0748400"/>
</dbReference>
<sequence length="182" mass="20968">MAKFKIEENVMPLFNEQNKRNSLIGINKESTPERNDCQDFFNKTEKNNQTPSLGQKNGGTKVTAKLSPKISPKCSPKTPLIKATSVSPNKGKRFKCMLTMTEGPISDVHNHIKRALWQRFGINRYSCNFEECTYGGYNLKAIINHQYIIHNIPDTSKANIRDIFEQHKELYLSFKKQFIIIE</sequence>
<reference evidence="3" key="2">
    <citation type="submission" date="2015-08" db="UniProtKB">
        <authorList>
            <consortium name="WormBaseParasite"/>
        </authorList>
    </citation>
    <scope>IDENTIFICATION</scope>
</reference>
<protein>
    <submittedName>
        <fullName evidence="3">C2H2-type domain-containing protein</fullName>
    </submittedName>
</protein>
<evidence type="ECO:0000256" key="1">
    <source>
        <dbReference type="SAM" id="MobiDB-lite"/>
    </source>
</evidence>
<dbReference type="Proteomes" id="UP000035680">
    <property type="component" value="Unassembled WGS sequence"/>
</dbReference>
<name>A0A0K0FF45_STRVS</name>
<feature type="compositionally biased region" description="Polar residues" evidence="1">
    <location>
        <begin position="47"/>
        <end position="60"/>
    </location>
</feature>
<evidence type="ECO:0000313" key="3">
    <source>
        <dbReference type="WBParaSite" id="SVE_0748400.1"/>
    </source>
</evidence>
<accession>A0A0K0FF45</accession>
<dbReference type="AlphaFoldDB" id="A0A0K0FF45"/>
<reference evidence="2" key="1">
    <citation type="submission" date="2014-07" db="EMBL/GenBank/DDBJ databases">
        <authorList>
            <person name="Martin A.A"/>
            <person name="De Silva N."/>
        </authorList>
    </citation>
    <scope>NUCLEOTIDE SEQUENCE</scope>
</reference>
<evidence type="ECO:0000313" key="2">
    <source>
        <dbReference type="Proteomes" id="UP000035680"/>
    </source>
</evidence>
<proteinExistence type="predicted"/>
<organism evidence="2 3">
    <name type="scientific">Strongyloides venezuelensis</name>
    <name type="common">Threadworm</name>
    <dbReference type="NCBI Taxonomy" id="75913"/>
    <lineage>
        <taxon>Eukaryota</taxon>
        <taxon>Metazoa</taxon>
        <taxon>Ecdysozoa</taxon>
        <taxon>Nematoda</taxon>
        <taxon>Chromadorea</taxon>
        <taxon>Rhabditida</taxon>
        <taxon>Tylenchina</taxon>
        <taxon>Panagrolaimomorpha</taxon>
        <taxon>Strongyloidoidea</taxon>
        <taxon>Strongyloididae</taxon>
        <taxon>Strongyloides</taxon>
    </lineage>
</organism>
<feature type="region of interest" description="Disordered" evidence="1">
    <location>
        <begin position="43"/>
        <end position="75"/>
    </location>
</feature>